<evidence type="ECO:0008006" key="4">
    <source>
        <dbReference type="Google" id="ProtNLM"/>
    </source>
</evidence>
<proteinExistence type="predicted"/>
<gene>
    <name evidence="2" type="ORF">SAMN04488526_3573</name>
</gene>
<name>A0A1H7T5J2_9RHOB</name>
<dbReference type="EMBL" id="FNZQ01000010">
    <property type="protein sequence ID" value="SEL80160.1"/>
    <property type="molecule type" value="Genomic_DNA"/>
</dbReference>
<organism evidence="2 3">
    <name type="scientific">Jannaschia helgolandensis</name>
    <dbReference type="NCBI Taxonomy" id="188906"/>
    <lineage>
        <taxon>Bacteria</taxon>
        <taxon>Pseudomonadati</taxon>
        <taxon>Pseudomonadota</taxon>
        <taxon>Alphaproteobacteria</taxon>
        <taxon>Rhodobacterales</taxon>
        <taxon>Roseobacteraceae</taxon>
        <taxon>Jannaschia</taxon>
    </lineage>
</organism>
<accession>A0A1H7T5J2</accession>
<evidence type="ECO:0000313" key="2">
    <source>
        <dbReference type="EMBL" id="SEL80160.1"/>
    </source>
</evidence>
<reference evidence="2 3" key="1">
    <citation type="submission" date="2016-10" db="EMBL/GenBank/DDBJ databases">
        <authorList>
            <person name="de Groot N.N."/>
        </authorList>
    </citation>
    <scope>NUCLEOTIDE SEQUENCE [LARGE SCALE GENOMIC DNA]</scope>
    <source>
        <strain evidence="2 3">DSM 14858</strain>
    </source>
</reference>
<feature type="region of interest" description="Disordered" evidence="1">
    <location>
        <begin position="2144"/>
        <end position="2185"/>
    </location>
</feature>
<sequence length="5064" mass="505668">KPHFGIGAAIGVEVDNDNTFASLGGSYRNLDDPARALIDLGTTTVTAGNVDVVANLRWADRLTEGGGSLSKSASAAMGKINFVAKKQLAIYNAANDPDITEDELLGRFDNAIMLSVGVGVMNGETMAEIGGNATINAATLDVNALTRYPNTNALANIKTAWSDFATAVSDYELLPDGFDPANPGATQPTPPPLNEMMILVDQVNPLTYITTEGKAKAKASTPSDGSRDGIDVEDQKLAFGVTTDVLVLDNTTVATIRDGASLTLSATANITALQQSLMLHIVNLPKGNPLGGDVNDSIGVGISVATMASTVRAEIEDGATVTLTNRSDLNVTAGQRNIRGMLAFSGGQGKNTGLNASVAALVSQADTLARIGENARILAGVVAVAAEDKSVSWSTAGAVSASENIGFGGSGAITFTSRKVRAGVMGVDGAVGYGATDTDVVIDATSLAVTALNDTLDVTVTVAGSKVNEGKPDAAPDDQGQQDQDDKIIPDWLFADEEEDALNAQNNVEAPAAEDGSKQKSGWAVAAAASVNLVLANETSATIATAGRIELTDDLTVTATSKQLGVTVAGAISAALGKTQSANALAGAFGVHVDTRALSATLRDATVVAGGAVTLAGIDQATVVNVAVGGAGTSKGKIAMAGSVAVAVLDGGTDALIADSDVTSASLDLSATDTSTTVNVGGAVGINMSANEGAGVGVGVAVAVIDRAAQATVAGVSAFDTGAFSVTATSTQRIYGFGISAGVGKTGLAGSVVVNTITGGAKALVAGTSTARMDLKAESVVVAATETNSIFALSGALAGGRQNAIGAAVGVNVITAATEAKLAYADVTNASLGTVDLTATGTSTITSIVVAGGATPNQTAVGAGIGVNVITAGVTANATGLAVTDATGFAAMATGGREIFAIGGGAAIGGSGAGGAALVVNVLAANDTRVLLDDANISTREGGAITATMTAADVIRSLAVAISASKGTSVSGGIAVNVLTGNNALSAKGAILASDAGVTLAANSGGTIESLSGGAAVSLGGTGVGAAVSANFIDRTSDVIFDNAVLTTNNSALSITSNSTTGIKALAVGLAVSTGSTAVSGSIAIGDIGNTVRAAGAGAQLLDSGAGSKTISATKTDTIEILSGAVSASGSNAIGGAITSATINGGAEARLTGLAGLTGTGDLTVSASKSGVIDAIAVSGSGSGATSIAGSFVFTMIGKPGANAARSQEVQGDTGGSPVADAEADTIAERDKAVADLNTALANNVGSRTTLLSTQSPTLTKDDVTVAELSENLTDGQLGATSVIATDGARIRSLAGGVAGGGTAGIGAGISVNLLFQQTLASMSVTGANTITAANGTSGLRIAATQTGSVETAGISGGVGGTAGAAGSIVVNVSDRSTVAELRGTTTQATRANRGMNSIAVEGTDVGIDVTATQTGTFKALAGAVGIGGTAGGGGAVVVNVMSDDARASLSDVAVSSSDPADAGNVVNGGLVQVAATQTLTLEALAAAAAGGSTGALAGSFAINVIDGGVTAEVLRSRIAAGSIAINAWATNMLRANSGSVAADGGASIGLAVASNTTAQKVLADIASSTLQSAGSLTVGAQALTGLGGNAISGAFSGGVGVTGSGVGNVARNDVQTRIRAAGAAEASDLLALGTVVLQSRATNTISLLGGAKEKPTDSDSGPGLNLSLSGGGAAGVGVSVTVNLIENIVRTEVIDGSVATGLGNGAAATTLSGLSGRGTIAEATGSTSMSMAAANGSAGGVAGISALVVVNLLKDSARVVIGSGTRETGGALGSYFDGDTAPALGGATGVAFAASSAQDTILNAKIVNAVESYAVAIGVGGSAGVGAALATNVVGSTSEVLVNTGQIEAKRDVGIYAETQTTMENWVIGAGGGFVGAAGSVGVSILRGDALVTLRMAQVLANRNVVIDSYAKNDVTSYVGAASAGVAALGGAVNVTSLTGRSVVSMERQTALAAPVDDTTTVGIDEDRDSLIDAQGTVTVTARTTTDVGTAAAAGSAGGGAVAVGANVTLNDATTQIVLDADQRISGVGDVALSANETIDIDGLGGAIAAGTGFGVGAGLDYARLSGLTAVTIGDRSQVNSQSGAVSLTANSARRIDSIVGVGALGGIAGVAAAVGIVEAGGTATTSDSEVNDDNTQVRADAQSGLAGSADEGDGTEAGASADDKRNTANAMAGYAGGTDTDMEVRTERRALNVTASAQPDAVTVSLGQDASIFAGGAVNLTATAGNSITQNGGAVAVGGLAGVVSGTLVTNIGTAARTTLGNRSRIEAGTDVTLRATTGGVGGAAALDANAVTVAASGSVAAGVGVAVANLSSAAEVTLGVGVSITGPAARNLNSLTLEAARSEVLDVRVDNVAVGVIGGVGTAVTRVSNTGVSAVKTATGGTLAVLRATTARITASDASRMLATSVGSAGGILAGANGSDAEARNSGRTELLLDRVDLQGTTLTLANLSTAEARAKATGVAVAGGLAVGVSLATARVESTLTTRLGGRTEGQIVDIRTELSGVRAGQTDPSRNAYAEAKSTSGGILSGNGANAKAWLAYTISTDVTGSLRGTSGTSSRITLGSDANTATAESLASGKVFGGVAIGATLSSAGQEAGKVASVSTTFTNATVTGQNVSLRATNDPTVRTSAESGSGGLVAGSGAEVDQRLNAKTALTFAGTTTLAARNLSIAARQTGRTSSSLDTLSAALVGVSGAKAKSTLIADTDVTLGGGTVILADALDIAAVTRFERPQLAANDGFNVVSGSGGALDVAAIGSTVTVDANTDVTIAGGARLTQTAAREAGALFRIGAASDMELKDRLNLDSGGAIAIPIGNSTVNVRTNGVKVTIGGAEVRATGLLQLYAGAEADIRSEVDTTTYGLAGAGTANSRALFAADTQILLNSGTLLESLGDVEMLAGYTANGVQAIKLRAESRVFNKTAIPIPTVPVADATANTISGVFVADGAKVLAVRDVTLFAEEGGRDIVGYGRGKDLYREVLGAIASAVSNAFGGGDVSLDIESGKSVSLSNDLITVDGIVRAGSRNKQVLILDANNEIDNSIAGDFPGGPFTNADAEGITYRVLLNQSVSSDLRNRIDELTGFLTNTTLNQDAKAVTAWTAERDQLNTRLALEPGGTRTVVELDPIIAIEGNIYMRADAVVGGPNGLLKAPGDSVVLVQLQSGATLKTSSITIPSDEGGRIVFNDVDVDSAAKINQVGDGRAGSYAYSVVNGESSDDPVVNLATANGGSIIVNGAISNFRGLVEGNSDKDVDIRADITAKTLKFNALNGSFTQGFTWGFTEVDGSPEAIYDALFDSYENYYRTFVRASATGTAVTYSRGTIPLAPRQGEIRAGANVFITADFLNINGLVQAGRGTYDVTLGAGLQSRLDTLATVAGAGRLQLHDPLETGTDLVPRDVNITSNVAVYYNYETDTIELDPMLVQGGTIVLTGQVLSTGSGELQSLDGFGRINVVNETTAPIYLTRTDLGPAGAGIEGLVRITDTSKPLGGGRFLTTEYRRLGNTIQQVDNTTFTTVTDEFGLTREVPTFEVASFGGRSSTYQPVLNRDYVVLRGEKTVTETDFLRNELVVIGIKGSKTTVTNSTTDTRALPIEQLGSGPYLTASLGGDDYGYALTATKLSESTQEDVNYRKTHDSVRWYKLGSGYRHFRWTDIRTTVQLYEHRLKADYPIAVTFGGSDSGSFNVASVGTVIFGDALTNLSGTSTVTSTTGSILTGGTQIVLETGDLSLTALNGRIGSINGAFRIDQTAGAVLTALAGTDINIREMDGDMNVARIATTNRSADFGRNIVGAVKLDAQGGIFAATGASAVQVTGSQIELKAATGGIGALTIDTQEGDLIALAQDNIDLTEVSGDLALRSVESQLGSVALTVDTGALLDRNAIETRDLRTEAELSTLYTEQLDLNGSEAADRSTQQLDALRAEQVRLYDDYWDRREAGDTDPTFTLDAATRTVLLTGAGNSAAEQANYDAQLDIYVAQRQAYFDQWDAYAARDDGFVPVLSAEQTAAALDGIEWTVDELTRSLNAGLILGTADTNTRVETPNITAKGDITLRVQTEVGELRDPYVISGGRRLTTEDLLVLSTAERSDLDLTIPGEVTIRQAEDLNFAMGSQGKLTIFAGQENIFLGSDGAADVARIQGTKDIRLKVDGDLTNAGTNPVAISGSLMILESGNNGSIGTAANPLTLEVLAGGNAVLRGGTGVYVSAPVGDLPLGEVFSNARAVLSAQGAITDFVGSGVSRIRAASISLDGGSIGTAAVKLPVWVESIDGTIEVTTRVGDVNLISGRDAGNGVTALRFGKLDIAQGGEIEAEGEATLLVAANFGGTSTLRFTLAEGLGVDPSLGTATVLTGGTAIFTSRGPVPAGTGVLRTSLSGVSFAGTGATAFTLANDRDLVVGSITQNDADSTVTLTVAGALDAGTIALPGLVLATAESVTQGRISAGRLVIDSTGNVGALAALDLTVGNLNLTTDDGNADLILRDRATEIERIVLGGVNSLSLDATDSAVTLAAGEGITSQGGALTFALSSLNANADIRSNGGAIGIDATGVVTQSAGTEINAGAGTIRAGLDDNVVLSGLVTTNASANALGLTVGGTLSVAAGELDDVLVANAAGAVTTLRLNRAAPIGPNGLRVNLDTLDAETALGDLHVLERDDLILRSATMADGALDLHTLADLTVQTVAATRQVTLTAGGSLRGEGAAIGGTDIRLFAFGGDLTGVTGNRFTADTSDGSILHLLALDDLRYVETAGDLVASFALAERGDLELEAAGSLTLGLLGAGGTLRLSANGDLTVNRIGHARVDIADEVALQLVRPELMGIKLASSPLLAALTANGAGAGATLRGGLLSVKDRLELRAETVLVTLRDDTTEDGLDLVVTDATGAMTGLVQVDQVDGGIAPLLTDTFAPVTGLDRDLDYTGETRLVESLIGNGEVTVQGTALLAGPDLRIGGDVWLRQREFDVLATITYVDLDLEADAQLLDLNQTGFQADLREGLDLTVNNILVLNRRTGGVGVNGGQGFGFLVGTETAILGLSFRQGTGVNSTRRFGGILETGVVRLPVQVDEDQEEEQYVPMIQAALR</sequence>
<protein>
    <recommendedName>
        <fullName evidence="4">Autotransporter domain-containing protein</fullName>
    </recommendedName>
</protein>
<dbReference type="Proteomes" id="UP000199283">
    <property type="component" value="Unassembled WGS sequence"/>
</dbReference>
<dbReference type="STRING" id="188906.SAMN04488526_3573"/>
<evidence type="ECO:0000256" key="1">
    <source>
        <dbReference type="SAM" id="MobiDB-lite"/>
    </source>
</evidence>
<evidence type="ECO:0000313" key="3">
    <source>
        <dbReference type="Proteomes" id="UP000199283"/>
    </source>
</evidence>
<keyword evidence="3" id="KW-1185">Reference proteome</keyword>
<feature type="non-terminal residue" evidence="2">
    <location>
        <position position="1"/>
    </location>
</feature>